<keyword evidence="3" id="KW-1185">Reference proteome</keyword>
<feature type="compositionally biased region" description="Gly residues" evidence="1">
    <location>
        <begin position="504"/>
        <end position="514"/>
    </location>
</feature>
<dbReference type="Proteomes" id="UP001302978">
    <property type="component" value="Chromosome"/>
</dbReference>
<dbReference type="KEGG" id="mehf:MmiHf6_12140"/>
<feature type="compositionally biased region" description="Polar residues" evidence="1">
    <location>
        <begin position="979"/>
        <end position="1001"/>
    </location>
</feature>
<accession>A0AA96V047</accession>
<reference evidence="2 3" key="1">
    <citation type="submission" date="2023-07" db="EMBL/GenBank/DDBJ databases">
        <title>Closed genoem sequence of Methanomicrococcus sp. Hf6.</title>
        <authorList>
            <person name="Poehlein A."/>
            <person name="Protasov E."/>
            <person name="Platt K."/>
            <person name="Reeh H."/>
            <person name="Daniel R."/>
            <person name="Brune A."/>
        </authorList>
    </citation>
    <scope>NUCLEOTIDE SEQUENCE [LARGE SCALE GENOMIC DNA]</scope>
    <source>
        <strain evidence="2 3">Hf6</strain>
    </source>
</reference>
<sequence length="1038" mass="102336">MKKQVSIFQLLIICSIFLFLCSAAIAEPSVPSNEINLNLNDGNVTIDLNSMKISAGSTSQNFLFSDTIIISQSSEKLTNQFILVNGTGTKNTPAVNIVIHRLNVDRSNNNNPITDAAPFSLQNEANVTLILKGENSLTAGIESVGKNGRAGLEVPEGCEIRILSEEDGSLTVYGGNGTMTGGAGAGIGSAGGTTDVDGKNSGMLIIDGGIIEAHGGIIQIDYSNTKVIRDSGAGAGIGGGAGGNRSSGGNANVLIKNGIVKTYGGDLINNNADSEMTSFGGGAGAGIGGGAGGMYSKGGDCDITIENGTVYAQGGNTCKNAYGGGAGIGGGAGGFSSEGSHNACGGDAVITIYDGKITALGGNIGINGSGGAGAGIGGGAGGGSMNNNGGNGIITIHAGTIHAKGGDSEKGSSGGCGVGIGGGAGGQEDSGGAGKIVIYGGEIEAIGGDSGSNSGGGSGTGIGGGASGSLSTYDKGGGEADIEIFAGKITASGGNSKDRSCSGTGAGIGSGSGGTSTESGSCFIRIYDGEITANGGRTGDGVSGSAYERNAGGSGAAIGSAGGGGGTRNSGGVSGLSEIVIEKGIIKASGGSTGSYSLGGAGAGIGSGGAGGSEYTKSASSTNIIIKTGDIKAIGGNLGENGLGGAGAGIGGGGGGDSRSTSVYPGEGYDIRTGSKGGDAEIWIYDGNITSIGGTAEKDSKGGAGTGIGGGAGSHIGDGGNGSVLIYSGKIIAVGGDVSEGGSGGKGSSIGGGAGGIGIMISSIDYKYGLNGMGGTSDVEILNEDTDIVAFGGIGGGYEAENPSIILPYGYNGTMEEFLNLTFDDLRDLGIDVKEKPESDVIIHSGIVTVFGSDKGNATFVNSDHELKPITLFAADSKTSSVGISDVSIVSDDYKTYTRSGTTERLAELKDIGWTEDEIQKYEKYVADGTATVWLPIQPDNKTVHISKTGYSNFNYWETLEENAFDGLGDFIQVSPSIENNTLSSGQNPHKTNADSAISNEENGDLDTSGFGNEKPDNIVILLFMVAIAIFCYRRFEE</sequence>
<evidence type="ECO:0000313" key="3">
    <source>
        <dbReference type="Proteomes" id="UP001302978"/>
    </source>
</evidence>
<evidence type="ECO:0000313" key="2">
    <source>
        <dbReference type="EMBL" id="WNY23891.1"/>
    </source>
</evidence>
<feature type="region of interest" description="Disordered" evidence="1">
    <location>
        <begin position="492"/>
        <end position="517"/>
    </location>
</feature>
<proteinExistence type="predicted"/>
<evidence type="ECO:0000256" key="1">
    <source>
        <dbReference type="SAM" id="MobiDB-lite"/>
    </source>
</evidence>
<feature type="region of interest" description="Disordered" evidence="1">
    <location>
        <begin position="979"/>
        <end position="1010"/>
    </location>
</feature>
<name>A0AA96V047_9EURY</name>
<protein>
    <submittedName>
        <fullName evidence="2">Uncharacterized protein</fullName>
    </submittedName>
</protein>
<organism evidence="2 3">
    <name type="scientific">Methanimicrococcus hongohii</name>
    <dbReference type="NCBI Taxonomy" id="3028295"/>
    <lineage>
        <taxon>Archaea</taxon>
        <taxon>Methanobacteriati</taxon>
        <taxon>Methanobacteriota</taxon>
        <taxon>Stenosarchaea group</taxon>
        <taxon>Methanomicrobia</taxon>
        <taxon>Methanosarcinales</taxon>
        <taxon>Methanosarcinaceae</taxon>
        <taxon>Methanimicrococcus</taxon>
    </lineage>
</organism>
<dbReference type="AlphaFoldDB" id="A0AA96V047"/>
<gene>
    <name evidence="2" type="ORF">MmiHf6_12140</name>
</gene>
<dbReference type="EMBL" id="CP131059">
    <property type="protein sequence ID" value="WNY23891.1"/>
    <property type="molecule type" value="Genomic_DNA"/>
</dbReference>